<gene>
    <name evidence="2" type="ORF">KIPB_000755</name>
</gene>
<dbReference type="OrthoDB" id="10251809at2759"/>
<comment type="caution">
    <text evidence="2">The sequence shown here is derived from an EMBL/GenBank/DDBJ whole genome shotgun (WGS) entry which is preliminary data.</text>
</comment>
<evidence type="ECO:0000313" key="3">
    <source>
        <dbReference type="Proteomes" id="UP000265618"/>
    </source>
</evidence>
<dbReference type="Gene3D" id="2.120.10.80">
    <property type="entry name" value="Kelch-type beta propeller"/>
    <property type="match status" value="1"/>
</dbReference>
<sequence length="939" mass="101519">MLWLGCLAMPNLHSTSEVLAAVVVGPMEVLMFERNQTGHTLYLGHMLEDAPPGSDSLLLCEWSVYESPLTGTEPIKVSAALLGHTVYAYTSAYTMVTWDIESMEGCVVPMPNTHWSDTQTWPRVSDASLLRLGPSELVLIGCALCHGQRCTEVWKYTPSDNSTKSGKWTFWNRSTDISKMARTCVTTQVEADDQTRDRCSTLYCLSDTENGGSNTVLHSVSLREHGGSWRQTHVHGRVSNMLSVGDRVTLCMDDGIQVFDPERKGVVSITKCPPLHTHPTGRPTGLPPLLLMDTHLLLSMSPSQGDSGVCARVYQIGEVLRNILSPASPSMRESLATSLSVPEHMVVYRHTSRATLPVITDGIVGAPASGYTDAILRVSHLAGILSHADSPIPTLCNTAQLRHDIDTLVQTGGDACDRNALYACSALLLLGGKVENDCGSVSRDEAHSPSVSTTIASMVYDGLRQIRERSPCVYLLCTVVEELSCHMPSMRCLSPLLTIMGQKGHVHMRSVLYVLSELAVKYPRYLSLWVSVAVSTHGTHPQSTAMVTGGSSTPICVLDTRGRSYTPVQSLNLLAFLRHLPFAVRVITGRSMSAALVPFLVKATKRRDVHTTHTTSAVDWRSMCRTTARLHPVETAIDAWQRHGSVTFTKQCAPHTVSGWPAVVKTSCNTALLIGQNGQTGQDGGRNCNCYLIGVCGDCLTWEPVRNPLPPSLFGTSATVIGGVVYVFGGMHVVNGATTYSNTLYTLDLASLTWTVTGEDGSRDWPRGRHGGAYTFRDGERERESGRAGLLKRQAKGEGVSVSHLCSAELDGMLLITGGISGDSCTSVRDTHVYDPISCTWAGLDWAPVPLAGASVHSTEGGVHFFGSTLYPRSHLLLTVGGEWHTQPDLPFHLTCSVCVPRGRSLLFIGGVDHEGVHSMDMVSGSLLGTDTERVGESA</sequence>
<dbReference type="Pfam" id="PF01344">
    <property type="entry name" value="Kelch_1"/>
    <property type="match status" value="1"/>
</dbReference>
<dbReference type="InterPro" id="IPR006652">
    <property type="entry name" value="Kelch_1"/>
</dbReference>
<organism evidence="2 3">
    <name type="scientific">Kipferlia bialata</name>
    <dbReference type="NCBI Taxonomy" id="797122"/>
    <lineage>
        <taxon>Eukaryota</taxon>
        <taxon>Metamonada</taxon>
        <taxon>Carpediemonas-like organisms</taxon>
        <taxon>Kipferlia</taxon>
    </lineage>
</organism>
<dbReference type="SUPFAM" id="SSF117281">
    <property type="entry name" value="Kelch motif"/>
    <property type="match status" value="1"/>
</dbReference>
<feature type="signal peptide" evidence="1">
    <location>
        <begin position="1"/>
        <end position="20"/>
    </location>
</feature>
<dbReference type="Proteomes" id="UP000265618">
    <property type="component" value="Unassembled WGS sequence"/>
</dbReference>
<dbReference type="AlphaFoldDB" id="A0A9K3CR09"/>
<keyword evidence="1" id="KW-0732">Signal</keyword>
<feature type="chain" id="PRO_5039932841" evidence="1">
    <location>
        <begin position="21"/>
        <end position="939"/>
    </location>
</feature>
<evidence type="ECO:0000313" key="2">
    <source>
        <dbReference type="EMBL" id="GIQ80029.1"/>
    </source>
</evidence>
<evidence type="ECO:0000256" key="1">
    <source>
        <dbReference type="SAM" id="SignalP"/>
    </source>
</evidence>
<keyword evidence="3" id="KW-1185">Reference proteome</keyword>
<accession>A0A9K3CR09</accession>
<name>A0A9K3CR09_9EUKA</name>
<dbReference type="InterPro" id="IPR015915">
    <property type="entry name" value="Kelch-typ_b-propeller"/>
</dbReference>
<dbReference type="EMBL" id="BDIP01000092">
    <property type="protein sequence ID" value="GIQ80029.1"/>
    <property type="molecule type" value="Genomic_DNA"/>
</dbReference>
<reference evidence="2 3" key="1">
    <citation type="journal article" date="2018" name="PLoS ONE">
        <title>The draft genome of Kipferlia bialata reveals reductive genome evolution in fornicate parasites.</title>
        <authorList>
            <person name="Tanifuji G."/>
            <person name="Takabayashi S."/>
            <person name="Kume K."/>
            <person name="Takagi M."/>
            <person name="Nakayama T."/>
            <person name="Kamikawa R."/>
            <person name="Inagaki Y."/>
            <person name="Hashimoto T."/>
        </authorList>
    </citation>
    <scope>NUCLEOTIDE SEQUENCE [LARGE SCALE GENOMIC DNA]</scope>
    <source>
        <strain evidence="2">NY0173</strain>
    </source>
</reference>
<proteinExistence type="predicted"/>
<protein>
    <submittedName>
        <fullName evidence="2">Uncharacterized protein</fullName>
    </submittedName>
</protein>